<protein>
    <submittedName>
        <fullName evidence="3">Putative ribonuclease H-like domain-containing protein</fullName>
    </submittedName>
</protein>
<dbReference type="EMBL" id="BKCJ010108020">
    <property type="protein sequence ID" value="GEX43332.1"/>
    <property type="molecule type" value="Genomic_DNA"/>
</dbReference>
<feature type="region of interest" description="Disordered" evidence="1">
    <location>
        <begin position="543"/>
        <end position="572"/>
    </location>
</feature>
<proteinExistence type="predicted"/>
<sequence>YGYAWYGSAVRGCMRLLWQTKSRSTTFSGKLTQTISLLDAYTASNLLSTVGPSRAFSDGELLYPDPSKYALPDDPSMPYLEDIYASPSEVIFTDSSCDDEGVVTDFNNLETTVWILVDLPFGKKAIRTKWVYMNKKDERSVVVRNKARLVAQGHWQEEGIDYNEVFALMARIEAIRIFLAFASYMGCIVYQMDMKSAFLYGTINKEVYMSQPPGFVDPKFPNKVHKVVKALYGLHQASKAWYATLSTFLEQNGYIKGAIDKTLFIKKDKKDIMLVQVYVDDIIFDLESLWKLVKERFEKTEPKNYTDDYLLKTLKTMFEQPDVEASVWRDHKGRLEVEEESEMSLELLRLVRRQLNEGGGLLGIMDFNILLLLFILSVAAWNYCCVVASTPIPVITIPKTANEFAIKAYQLLEDKVLLKLDWAKNHKMKSSLKKTIAFADKGSSNFDTDKIMERMDAMTIKMDAQYKELQSRAKQSTPDLDDDNMPMSHEEEAKFMQAFGRLQSTNAFIKETFMDLKNQLETIAKNHQASIQNLETKFDRIADKQSGRPSGSLPSNTQPNPRGSKAYQPPQARNDHVNAVFTKVKQLSLGVGTERMIININSEMKHSYSNDDTCFSIDVILEEDFDALLDEGSKILYSIRGTILKEEIFFEFDEFMAMAADENFESE</sequence>
<dbReference type="InterPro" id="IPR013103">
    <property type="entry name" value="RVT_2"/>
</dbReference>
<comment type="caution">
    <text evidence="3">The sequence shown here is derived from an EMBL/GenBank/DDBJ whole genome shotgun (WGS) entry which is preliminary data.</text>
</comment>
<dbReference type="InterPro" id="IPR043502">
    <property type="entry name" value="DNA/RNA_pol_sf"/>
</dbReference>
<feature type="compositionally biased region" description="Polar residues" evidence="1">
    <location>
        <begin position="547"/>
        <end position="561"/>
    </location>
</feature>
<evidence type="ECO:0000259" key="2">
    <source>
        <dbReference type="Pfam" id="PF07727"/>
    </source>
</evidence>
<dbReference type="SUPFAM" id="SSF56672">
    <property type="entry name" value="DNA/RNA polymerases"/>
    <property type="match status" value="1"/>
</dbReference>
<feature type="domain" description="Reverse transcriptase Ty1/copia-type" evidence="2">
    <location>
        <begin position="112"/>
        <end position="284"/>
    </location>
</feature>
<name>A0A699HCC4_TANCI</name>
<feature type="non-terminal residue" evidence="3">
    <location>
        <position position="1"/>
    </location>
</feature>
<evidence type="ECO:0000256" key="1">
    <source>
        <dbReference type="SAM" id="MobiDB-lite"/>
    </source>
</evidence>
<accession>A0A699HCC4</accession>
<gene>
    <name evidence="3" type="ORF">Tci_315307</name>
</gene>
<reference evidence="3" key="1">
    <citation type="journal article" date="2019" name="Sci. Rep.">
        <title>Draft genome of Tanacetum cinerariifolium, the natural source of mosquito coil.</title>
        <authorList>
            <person name="Yamashiro T."/>
            <person name="Shiraishi A."/>
            <person name="Satake H."/>
            <person name="Nakayama K."/>
        </authorList>
    </citation>
    <scope>NUCLEOTIDE SEQUENCE</scope>
</reference>
<dbReference type="AlphaFoldDB" id="A0A699HCC4"/>
<evidence type="ECO:0000313" key="3">
    <source>
        <dbReference type="EMBL" id="GEX43332.1"/>
    </source>
</evidence>
<dbReference type="Pfam" id="PF07727">
    <property type="entry name" value="RVT_2"/>
    <property type="match status" value="1"/>
</dbReference>
<organism evidence="3">
    <name type="scientific">Tanacetum cinerariifolium</name>
    <name type="common">Dalmatian daisy</name>
    <name type="synonym">Chrysanthemum cinerariifolium</name>
    <dbReference type="NCBI Taxonomy" id="118510"/>
    <lineage>
        <taxon>Eukaryota</taxon>
        <taxon>Viridiplantae</taxon>
        <taxon>Streptophyta</taxon>
        <taxon>Embryophyta</taxon>
        <taxon>Tracheophyta</taxon>
        <taxon>Spermatophyta</taxon>
        <taxon>Magnoliopsida</taxon>
        <taxon>eudicotyledons</taxon>
        <taxon>Gunneridae</taxon>
        <taxon>Pentapetalae</taxon>
        <taxon>asterids</taxon>
        <taxon>campanulids</taxon>
        <taxon>Asterales</taxon>
        <taxon>Asteraceae</taxon>
        <taxon>Asteroideae</taxon>
        <taxon>Anthemideae</taxon>
        <taxon>Anthemidinae</taxon>
        <taxon>Tanacetum</taxon>
    </lineage>
</organism>